<dbReference type="PANTHER" id="PTHR47791:SF1">
    <property type="entry name" value="ENDO MANNANASE, GH76 FAMILY (EUROFUNG)"/>
    <property type="match status" value="1"/>
</dbReference>
<evidence type="ECO:0000313" key="4">
    <source>
        <dbReference type="Proteomes" id="UP000237144"/>
    </source>
</evidence>
<sequence>MRLSPPWNAPLCCAFAALIAVIAPRPTFALDSPAGSPVERGDTSPNPEGYEPYLSFPHGTRTGHAFLPFQPDDPIHPLLANLSLPENPTNPAYPPPQWANNRHPLYTPGKPVPEFKTEEFQFDPVRLDKRKVVSSVPVDFPPSAWIDINDLSTIATLAQAAVARMQTWYEGGVFEWTGWWQTPVLGMAYTSLDLALGNKVNERLIKDLLISNDGLGWMIDKYIDDQSWWAMFALRAHQAYPNSTWLDMVETINNNNTLYWDTTCGGGVLWLTYRPLIKNTITNGLYFSILTRLYRYTGNETHLDYAMNTLNWWLSWGFDADTGQVYDTVTAQWEGQYPSSECQRTGLETWTYNSGAFLFGLADLYYATGNTRVLDLARTIAYAAIRDFVPDATTGILVESCEDDPPPSAGKPPGCQQDETVFKGILMLGMAELYVARPDPNIYNFINTQLLSNAFNNVDDSWLFGMWWGGPWNETTAGPKTQINALCLIAAAATVNADYLSSAGVNIAVKSATDQIAVPAATATGAAGNTDRNQEIVQQNTNAAVSARASVLALAGLLTGAVALVLY</sequence>
<dbReference type="EMBL" id="PJQD01000115">
    <property type="protein sequence ID" value="POY70501.1"/>
    <property type="molecule type" value="Genomic_DNA"/>
</dbReference>
<dbReference type="GO" id="GO:0005975">
    <property type="term" value="P:carbohydrate metabolic process"/>
    <property type="evidence" value="ECO:0007669"/>
    <property type="project" value="InterPro"/>
</dbReference>
<dbReference type="Proteomes" id="UP000237144">
    <property type="component" value="Unassembled WGS sequence"/>
</dbReference>
<keyword evidence="2" id="KW-0732">Signal</keyword>
<comment type="caution">
    <text evidence="3">The sequence shown here is derived from an EMBL/GenBank/DDBJ whole genome shotgun (WGS) entry which is preliminary data.</text>
</comment>
<gene>
    <name evidence="3" type="ORF">BMF94_6415</name>
</gene>
<dbReference type="OrthoDB" id="9984024at2759"/>
<organism evidence="3 4">
    <name type="scientific">Rhodotorula taiwanensis</name>
    <dbReference type="NCBI Taxonomy" id="741276"/>
    <lineage>
        <taxon>Eukaryota</taxon>
        <taxon>Fungi</taxon>
        <taxon>Dikarya</taxon>
        <taxon>Basidiomycota</taxon>
        <taxon>Pucciniomycotina</taxon>
        <taxon>Microbotryomycetes</taxon>
        <taxon>Sporidiobolales</taxon>
        <taxon>Sporidiobolaceae</taxon>
        <taxon>Rhodotorula</taxon>
    </lineage>
</organism>
<evidence type="ECO:0008006" key="5">
    <source>
        <dbReference type="Google" id="ProtNLM"/>
    </source>
</evidence>
<dbReference type="AlphaFoldDB" id="A0A2S5B1G3"/>
<reference evidence="3 4" key="1">
    <citation type="journal article" date="2018" name="Front. Microbiol.">
        <title>Prospects for Fungal Bioremediation of Acidic Radioactive Waste Sites: Characterization and Genome Sequence of Rhodotorula taiwanensis MD1149.</title>
        <authorList>
            <person name="Tkavc R."/>
            <person name="Matrosova V.Y."/>
            <person name="Grichenko O.E."/>
            <person name="Gostincar C."/>
            <person name="Volpe R.P."/>
            <person name="Klimenkova P."/>
            <person name="Gaidamakova E.K."/>
            <person name="Zhou C.E."/>
            <person name="Stewart B.J."/>
            <person name="Lyman M.G."/>
            <person name="Malfatti S.A."/>
            <person name="Rubinfeld B."/>
            <person name="Courtot M."/>
            <person name="Singh J."/>
            <person name="Dalgard C.L."/>
            <person name="Hamilton T."/>
            <person name="Frey K.G."/>
            <person name="Gunde-Cimerman N."/>
            <person name="Dugan L."/>
            <person name="Daly M.J."/>
        </authorList>
    </citation>
    <scope>NUCLEOTIDE SEQUENCE [LARGE SCALE GENOMIC DNA]</scope>
    <source>
        <strain evidence="3 4">MD1149</strain>
    </source>
</reference>
<dbReference type="Gene3D" id="1.50.10.20">
    <property type="match status" value="1"/>
</dbReference>
<dbReference type="InterPro" id="IPR053169">
    <property type="entry name" value="MUG_Protein"/>
</dbReference>
<feature type="chain" id="PRO_5015684333" description="Mannan endo-1,6-alpha-mannosidase" evidence="2">
    <location>
        <begin position="30"/>
        <end position="567"/>
    </location>
</feature>
<keyword evidence="4" id="KW-1185">Reference proteome</keyword>
<dbReference type="InterPro" id="IPR005198">
    <property type="entry name" value="Glyco_hydro_76"/>
</dbReference>
<evidence type="ECO:0000256" key="2">
    <source>
        <dbReference type="SAM" id="SignalP"/>
    </source>
</evidence>
<name>A0A2S5B1G3_9BASI</name>
<dbReference type="Pfam" id="PF03663">
    <property type="entry name" value="Glyco_hydro_76"/>
    <property type="match status" value="1"/>
</dbReference>
<dbReference type="InterPro" id="IPR008928">
    <property type="entry name" value="6-hairpin_glycosidase_sf"/>
</dbReference>
<proteinExistence type="predicted"/>
<evidence type="ECO:0000256" key="1">
    <source>
        <dbReference type="SAM" id="MobiDB-lite"/>
    </source>
</evidence>
<protein>
    <recommendedName>
        <fullName evidence="5">Mannan endo-1,6-alpha-mannosidase</fullName>
    </recommendedName>
</protein>
<dbReference type="STRING" id="741276.A0A2S5B1G3"/>
<dbReference type="SUPFAM" id="SSF48208">
    <property type="entry name" value="Six-hairpin glycosidases"/>
    <property type="match status" value="1"/>
</dbReference>
<accession>A0A2S5B1G3</accession>
<feature type="signal peptide" evidence="2">
    <location>
        <begin position="1"/>
        <end position="29"/>
    </location>
</feature>
<evidence type="ECO:0000313" key="3">
    <source>
        <dbReference type="EMBL" id="POY70501.1"/>
    </source>
</evidence>
<feature type="region of interest" description="Disordered" evidence="1">
    <location>
        <begin position="30"/>
        <end position="51"/>
    </location>
</feature>
<dbReference type="PANTHER" id="PTHR47791">
    <property type="entry name" value="MEIOTICALLY UP-REGULATED GENE 191 PROTEIN"/>
    <property type="match status" value="1"/>
</dbReference>